<protein>
    <submittedName>
        <fullName evidence="1">Uncharacterized protein</fullName>
    </submittedName>
</protein>
<evidence type="ECO:0000313" key="2">
    <source>
        <dbReference type="Proteomes" id="UP000316759"/>
    </source>
</evidence>
<dbReference type="OrthoDB" id="548799at2759"/>
<dbReference type="AlphaFoldDB" id="A0A504YY96"/>
<dbReference type="EMBL" id="SUNJ01003775">
    <property type="protein sequence ID" value="TPP65001.1"/>
    <property type="molecule type" value="Genomic_DNA"/>
</dbReference>
<dbReference type="Proteomes" id="UP000316759">
    <property type="component" value="Unassembled WGS sequence"/>
</dbReference>
<name>A0A504YY96_FASGI</name>
<evidence type="ECO:0000313" key="1">
    <source>
        <dbReference type="EMBL" id="TPP65001.1"/>
    </source>
</evidence>
<organism evidence="1 2">
    <name type="scientific">Fasciola gigantica</name>
    <name type="common">Giant liver fluke</name>
    <dbReference type="NCBI Taxonomy" id="46835"/>
    <lineage>
        <taxon>Eukaryota</taxon>
        <taxon>Metazoa</taxon>
        <taxon>Spiralia</taxon>
        <taxon>Lophotrochozoa</taxon>
        <taxon>Platyhelminthes</taxon>
        <taxon>Trematoda</taxon>
        <taxon>Digenea</taxon>
        <taxon>Plagiorchiida</taxon>
        <taxon>Echinostomata</taxon>
        <taxon>Echinostomatoidea</taxon>
        <taxon>Fasciolidae</taxon>
        <taxon>Fasciola</taxon>
    </lineage>
</organism>
<proteinExistence type="predicted"/>
<comment type="caution">
    <text evidence="1">The sequence shown here is derived from an EMBL/GenBank/DDBJ whole genome shotgun (WGS) entry which is preliminary data.</text>
</comment>
<sequence>MKSNVDYNEFILFVNGRLAKAYASAHGIEQDAAISEIVSKIENTTPVPHGATKVSSDATTSRLTMSEVLPTEKGSRKQRILRCTRHLARGGGLEGSIRDHNYCVSCYNLAFLPRENKPFKE</sequence>
<gene>
    <name evidence="1" type="ORF">FGIG_05249</name>
</gene>
<accession>A0A504YY96</accession>
<reference evidence="1 2" key="1">
    <citation type="submission" date="2019-04" db="EMBL/GenBank/DDBJ databases">
        <title>Annotation for the trematode Fasciola gigantica.</title>
        <authorList>
            <person name="Choi Y.-J."/>
        </authorList>
    </citation>
    <scope>NUCLEOTIDE SEQUENCE [LARGE SCALE GENOMIC DNA]</scope>
    <source>
        <strain evidence="1">Uganda_cow_1</strain>
    </source>
</reference>
<keyword evidence="2" id="KW-1185">Reference proteome</keyword>